<dbReference type="InterPro" id="IPR020904">
    <property type="entry name" value="Sc_DH/Rdtase_CS"/>
</dbReference>
<dbReference type="FunFam" id="3.40.50.720:FF:000281">
    <property type="entry name" value="Uncharacterized oxidoreductase YIR035C"/>
    <property type="match status" value="1"/>
</dbReference>
<dbReference type="Pfam" id="PF00106">
    <property type="entry name" value="adh_short"/>
    <property type="match status" value="1"/>
</dbReference>
<sequence length="249" mass="26323">MPAIILTGASRGIGLAIAKILLSKNQKVLGVSRSEGPLKELKEAHPGQFDYVCGDITSGTTSDKAIEAAKKLGNGISGIVLNAGILEPVAKVADANIADWRNIYEVNVFAVVDLVSKAVPELRKTHGKCVFVSSGASTGNYVGWAAYGSTKAALNHFAASLAVEEPEIFSVSIAPGVVDTNMQVNIREKHSGGMDPAVHQSFVDRHSNKELLAPETPGTVIANLAIEGGSKDIDGKYLRWNDDVLAKYQ</sequence>
<dbReference type="PROSITE" id="PS00061">
    <property type="entry name" value="ADH_SHORT"/>
    <property type="match status" value="1"/>
</dbReference>
<evidence type="ECO:0000256" key="2">
    <source>
        <dbReference type="ARBA" id="ARBA00022857"/>
    </source>
</evidence>
<dbReference type="Gene3D" id="3.40.50.720">
    <property type="entry name" value="NAD(P)-binding Rossmann-like Domain"/>
    <property type="match status" value="1"/>
</dbReference>
<evidence type="ECO:0008006" key="8">
    <source>
        <dbReference type="Google" id="ProtNLM"/>
    </source>
</evidence>
<dbReference type="InterPro" id="IPR036291">
    <property type="entry name" value="NAD(P)-bd_dom_sf"/>
</dbReference>
<dbReference type="VEuPathDB" id="FungiDB:YALI0_D01980g"/>
<evidence type="ECO:0000313" key="7">
    <source>
        <dbReference type="Proteomes" id="UP000256601"/>
    </source>
</evidence>
<dbReference type="InterPro" id="IPR002347">
    <property type="entry name" value="SDR_fam"/>
</dbReference>
<dbReference type="SMR" id="A0A1H6Q435"/>
<organism evidence="4 6">
    <name type="scientific">Yarrowia lipolytica</name>
    <name type="common">Candida lipolytica</name>
    <dbReference type="NCBI Taxonomy" id="4952"/>
    <lineage>
        <taxon>Eukaryota</taxon>
        <taxon>Fungi</taxon>
        <taxon>Dikarya</taxon>
        <taxon>Ascomycota</taxon>
        <taxon>Saccharomycotina</taxon>
        <taxon>Dipodascomycetes</taxon>
        <taxon>Dipodascales</taxon>
        <taxon>Dipodascales incertae sedis</taxon>
        <taxon>Yarrowia</taxon>
    </lineage>
</organism>
<accession>A0A1H6Q435</accession>
<evidence type="ECO:0000313" key="6">
    <source>
        <dbReference type="Proteomes" id="UP000182444"/>
    </source>
</evidence>
<dbReference type="GeneID" id="2910482"/>
<evidence type="ECO:0000313" key="4">
    <source>
        <dbReference type="EMBL" id="AOW03451.1"/>
    </source>
</evidence>
<reference evidence="5 7" key="2">
    <citation type="submission" date="2018-07" db="EMBL/GenBank/DDBJ databases">
        <title>Draft Genome Assemblies for Five Robust Yarrowia lipolytica Strains Exhibiting High Lipid Production and Pentose Sugar Utilization and Sugar Alcohol Secretion from Undetoxified Lignocellulosic Biomass Hydrolysates.</title>
        <authorList>
            <consortium name="DOE Joint Genome Institute"/>
            <person name="Walker C."/>
            <person name="Ryu S."/>
            <person name="Na H."/>
            <person name="Zane M."/>
            <person name="LaButti K."/>
            <person name="Lipzen A."/>
            <person name="Haridas S."/>
            <person name="Barry K."/>
            <person name="Grigoriev I.V."/>
            <person name="Quarterman J."/>
            <person name="Slininger P."/>
            <person name="Dien B."/>
            <person name="Trinh C.T."/>
        </authorList>
    </citation>
    <scope>NUCLEOTIDE SEQUENCE [LARGE SCALE GENOMIC DNA]</scope>
    <source>
        <strain evidence="5 7">YB392</strain>
    </source>
</reference>
<dbReference type="eggNOG" id="KOG1204">
    <property type="taxonomic scope" value="Eukaryota"/>
</dbReference>
<dbReference type="Proteomes" id="UP000182444">
    <property type="component" value="Chromosome 1D"/>
</dbReference>
<dbReference type="PRINTS" id="PR00081">
    <property type="entry name" value="GDHRDH"/>
</dbReference>
<proteinExistence type="inferred from homology"/>
<reference evidence="4 6" key="1">
    <citation type="journal article" date="2016" name="PLoS ONE">
        <title>Sequence Assembly of Yarrowia lipolytica Strain W29/CLIB89 Shows Transposable Element Diversity.</title>
        <authorList>
            <person name="Magnan C."/>
            <person name="Yu J."/>
            <person name="Chang I."/>
            <person name="Jahn E."/>
            <person name="Kanomata Y."/>
            <person name="Wu J."/>
            <person name="Zeller M."/>
            <person name="Oakes M."/>
            <person name="Baldi P."/>
            <person name="Sandmeyer S."/>
        </authorList>
    </citation>
    <scope>NUCLEOTIDE SEQUENCE [LARGE SCALE GENOMIC DNA]</scope>
    <source>
        <strain evidence="4">CLIB89</strain>
        <strain evidence="6">CLIB89(W29)</strain>
    </source>
</reference>
<keyword evidence="2" id="KW-0521">NADP</keyword>
<dbReference type="OMA" id="SHVDEWR"/>
<dbReference type="PANTHER" id="PTHR43008:SF8">
    <property type="entry name" value="BENZIL REDUCTASE ((S)-BENZOIN FORMING) IRC24"/>
    <property type="match status" value="1"/>
</dbReference>
<dbReference type="EMBL" id="CP017556">
    <property type="protein sequence ID" value="AOW03451.1"/>
    <property type="molecule type" value="Genomic_DNA"/>
</dbReference>
<dbReference type="OrthoDB" id="153074at2759"/>
<gene>
    <name evidence="5" type="ORF">B0I71DRAFT_131192</name>
    <name evidence="4" type="ORF">YALI1_D02206g</name>
</gene>
<dbReference type="SUPFAM" id="SSF51735">
    <property type="entry name" value="NAD(P)-binding Rossmann-fold domains"/>
    <property type="match status" value="1"/>
</dbReference>
<dbReference type="PANTHER" id="PTHR43008">
    <property type="entry name" value="BENZIL REDUCTASE"/>
    <property type="match status" value="1"/>
</dbReference>
<evidence type="ECO:0000313" key="5">
    <source>
        <dbReference type="EMBL" id="RDW26292.1"/>
    </source>
</evidence>
<dbReference type="GO" id="GO:0050664">
    <property type="term" value="F:oxidoreductase activity, acting on NAD(P)H, oxygen as acceptor"/>
    <property type="evidence" value="ECO:0007669"/>
    <property type="project" value="TreeGrafter"/>
</dbReference>
<comment type="similarity">
    <text evidence="1">Belongs to the short-chain dehydrogenases/reductases (SDR) family.</text>
</comment>
<dbReference type="RefSeq" id="XP_502306.1">
    <property type="nucleotide sequence ID" value="XM_502306.1"/>
</dbReference>
<dbReference type="KEGG" id="yli:2910482"/>
<dbReference type="Proteomes" id="UP000256601">
    <property type="component" value="Unassembled WGS sequence"/>
</dbReference>
<keyword evidence="3" id="KW-0560">Oxidoreductase</keyword>
<dbReference type="AlphaFoldDB" id="A0A1H6Q435"/>
<protein>
    <recommendedName>
        <fullName evidence="8">NAD(P)-binding protein</fullName>
    </recommendedName>
</protein>
<evidence type="ECO:0000256" key="1">
    <source>
        <dbReference type="ARBA" id="ARBA00006484"/>
    </source>
</evidence>
<name>A0A1H6Q435_YARLL</name>
<dbReference type="VEuPathDB" id="FungiDB:YALI1_D02206g"/>
<dbReference type="EMBL" id="KZ858982">
    <property type="protein sequence ID" value="RDW26292.1"/>
    <property type="molecule type" value="Genomic_DNA"/>
</dbReference>
<evidence type="ECO:0000256" key="3">
    <source>
        <dbReference type="ARBA" id="ARBA00023002"/>
    </source>
</evidence>